<protein>
    <recommendedName>
        <fullName evidence="1">F-box associated beta-propeller type 1 domain-containing protein</fullName>
    </recommendedName>
</protein>
<name>A0AAV5I9K5_9ROSI</name>
<comment type="caution">
    <text evidence="2">The sequence shown here is derived from an EMBL/GenBank/DDBJ whole genome shotgun (WGS) entry which is preliminary data.</text>
</comment>
<evidence type="ECO:0000313" key="2">
    <source>
        <dbReference type="EMBL" id="GKU94547.1"/>
    </source>
</evidence>
<evidence type="ECO:0000259" key="1">
    <source>
        <dbReference type="Pfam" id="PF07734"/>
    </source>
</evidence>
<dbReference type="SUPFAM" id="SSF81383">
    <property type="entry name" value="F-box domain"/>
    <property type="match status" value="1"/>
</dbReference>
<dbReference type="InterPro" id="IPR006527">
    <property type="entry name" value="F-box-assoc_dom_typ1"/>
</dbReference>
<dbReference type="EMBL" id="BPVZ01000008">
    <property type="protein sequence ID" value="GKU94547.1"/>
    <property type="molecule type" value="Genomic_DNA"/>
</dbReference>
<reference evidence="2 3" key="1">
    <citation type="journal article" date="2021" name="Commun. Biol.">
        <title>The genome of Shorea leprosula (Dipterocarpaceae) highlights the ecological relevance of drought in aseasonal tropical rainforests.</title>
        <authorList>
            <person name="Ng K.K.S."/>
            <person name="Kobayashi M.J."/>
            <person name="Fawcett J.A."/>
            <person name="Hatakeyama M."/>
            <person name="Paape T."/>
            <person name="Ng C.H."/>
            <person name="Ang C.C."/>
            <person name="Tnah L.H."/>
            <person name="Lee C.T."/>
            <person name="Nishiyama T."/>
            <person name="Sese J."/>
            <person name="O'Brien M.J."/>
            <person name="Copetti D."/>
            <person name="Mohd Noor M.I."/>
            <person name="Ong R.C."/>
            <person name="Putra M."/>
            <person name="Sireger I.Z."/>
            <person name="Indrioko S."/>
            <person name="Kosugi Y."/>
            <person name="Izuno A."/>
            <person name="Isagi Y."/>
            <person name="Lee S.L."/>
            <person name="Shimizu K.K."/>
        </authorList>
    </citation>
    <scope>NUCLEOTIDE SEQUENCE [LARGE SCALE GENOMIC DNA]</scope>
    <source>
        <strain evidence="2">214</strain>
    </source>
</reference>
<dbReference type="Pfam" id="PF07734">
    <property type="entry name" value="FBA_1"/>
    <property type="match status" value="1"/>
</dbReference>
<evidence type="ECO:0000313" key="3">
    <source>
        <dbReference type="Proteomes" id="UP001054252"/>
    </source>
</evidence>
<dbReference type="InterPro" id="IPR055290">
    <property type="entry name" value="At3g26010-like"/>
</dbReference>
<organism evidence="2 3">
    <name type="scientific">Rubroshorea leprosula</name>
    <dbReference type="NCBI Taxonomy" id="152421"/>
    <lineage>
        <taxon>Eukaryota</taxon>
        <taxon>Viridiplantae</taxon>
        <taxon>Streptophyta</taxon>
        <taxon>Embryophyta</taxon>
        <taxon>Tracheophyta</taxon>
        <taxon>Spermatophyta</taxon>
        <taxon>Magnoliopsida</taxon>
        <taxon>eudicotyledons</taxon>
        <taxon>Gunneridae</taxon>
        <taxon>Pentapetalae</taxon>
        <taxon>rosids</taxon>
        <taxon>malvids</taxon>
        <taxon>Malvales</taxon>
        <taxon>Dipterocarpaceae</taxon>
        <taxon>Rubroshorea</taxon>
    </lineage>
</organism>
<gene>
    <name evidence="2" type="ORF">SLEP1_g8026</name>
</gene>
<dbReference type="PANTHER" id="PTHR35546:SF100">
    <property type="entry name" value="F-BOX DOMAIN-CONTAINING PROTEIN"/>
    <property type="match status" value="1"/>
</dbReference>
<dbReference type="AlphaFoldDB" id="A0AAV5I9K5"/>
<proteinExistence type="predicted"/>
<accession>A0AAV5I9K5</accession>
<dbReference type="NCBIfam" id="TIGR01640">
    <property type="entry name" value="F_box_assoc_1"/>
    <property type="match status" value="1"/>
</dbReference>
<dbReference type="Proteomes" id="UP001054252">
    <property type="component" value="Unassembled WGS sequence"/>
</dbReference>
<dbReference type="PANTHER" id="PTHR35546">
    <property type="entry name" value="F-BOX PROTEIN INTERACTION DOMAIN PROTEIN-RELATED"/>
    <property type="match status" value="1"/>
</dbReference>
<keyword evidence="3" id="KW-1185">Reference proteome</keyword>
<feature type="domain" description="F-box associated beta-propeller type 1" evidence="1">
    <location>
        <begin position="109"/>
        <end position="369"/>
    </location>
</feature>
<sequence>MDRGKKPSNLFGKNSKIYMDLKDIVRENALPFLPAKSLRRCRGVCRDWKLTISTPFFAHNQSNSFNHVSGFFVQTAPGVPSFVSLDPTVYGVPDPSLSFLPEPVDIRSSSNGLLCCQGRTGYRAYYICNPVTKQWRKLPKPEADHGTDPVVVLIFEPSLLNFIAEYKLICAFPSELDGIEFEIFSSENGSWRISADICFGEASLIPTSGVYVNGTVYWLSSRGLLALDLTTERSKILYHGPGTLGVMNKKLCAAYLHGNQRLNVSLLSNTHSNTMQMHSQAKTWVSLKPSINPNLPVPVATNNCYAGEYDYYTPIRSEVRDGVLFVDGDVVLIRAGGTLYSYDMKKKTTATLGEVDSRARIFGYVNSLVELNTSS</sequence>
<dbReference type="InterPro" id="IPR017451">
    <property type="entry name" value="F-box-assoc_interact_dom"/>
</dbReference>
<dbReference type="InterPro" id="IPR036047">
    <property type="entry name" value="F-box-like_dom_sf"/>
</dbReference>